<dbReference type="EMBL" id="KJ595575">
    <property type="protein sequence ID" value="AID18208.1"/>
    <property type="molecule type" value="Genomic_DNA"/>
</dbReference>
<feature type="compositionally biased region" description="Acidic residues" evidence="1">
    <location>
        <begin position="33"/>
        <end position="50"/>
    </location>
</feature>
<protein>
    <submittedName>
        <fullName evidence="2">Tail assembly chaperone</fullName>
    </submittedName>
</protein>
<name>A0A068CDT6_9CAUD</name>
<organism evidence="2 3">
    <name type="scientific">Mycobacterium phage Willis</name>
    <dbReference type="NCBI Taxonomy" id="1486404"/>
    <lineage>
        <taxon>Viruses</taxon>
        <taxon>Duplodnaviria</taxon>
        <taxon>Heunggongvirae</taxon>
        <taxon>Uroviricota</taxon>
        <taxon>Caudoviricetes</taxon>
        <taxon>Ceeclamvirinae</taxon>
        <taxon>Bixzunavirus</taxon>
        <taxon>Bixzunavirus Bxz1</taxon>
    </lineage>
</organism>
<gene>
    <name evidence="2" type="primary">132</name>
    <name evidence="2" type="ORF">PBI_WILLIS_132</name>
</gene>
<evidence type="ECO:0000313" key="3">
    <source>
        <dbReference type="Proteomes" id="UP000027390"/>
    </source>
</evidence>
<evidence type="ECO:0000256" key="1">
    <source>
        <dbReference type="SAM" id="MobiDB-lite"/>
    </source>
</evidence>
<evidence type="ECO:0000313" key="2">
    <source>
        <dbReference type="EMBL" id="AID18208.1"/>
    </source>
</evidence>
<feature type="region of interest" description="Disordered" evidence="1">
    <location>
        <begin position="1"/>
        <end position="50"/>
    </location>
</feature>
<reference evidence="2 3" key="1">
    <citation type="submission" date="2014-03" db="EMBL/GenBank/DDBJ databases">
        <authorList>
            <person name="Churilla B.M."/>
            <person name="Abrahim M.R."/>
            <person name="Burke K.A."/>
            <person name="Yu V.J."/>
            <person name="Adkins N.L."/>
            <person name="Cohen K.L."/>
            <person name="Colicchio M.A."/>
            <person name="Fasoranti T.O."/>
            <person name="Genkil J.S."/>
            <person name="Kramer Z.J."/>
            <person name="Prout A.K."/>
            <person name="Schafer C.E."/>
            <person name="Schwarz A.G."/>
            <person name="Tish M."/>
            <person name="Vispute N."/>
            <person name="Wilkes K.E."/>
            <person name="Williams C.R."/>
            <person name="Xiao X."/>
            <person name="Yoder B.A."/>
            <person name="Lapin J.S."/>
            <person name="Ott C.T."/>
            <person name="Walburn T.D."/>
            <person name="Bradley K.W."/>
            <person name="Clarke D.Q."/>
            <person name="Lewis M.F."/>
            <person name="Barker L.P."/>
            <person name="Bailey C."/>
            <person name="Asai D.J."/>
            <person name="Bowman C.A."/>
            <person name="Russell D.A."/>
            <person name="Pope W.H."/>
            <person name="Jacobs-Sera D."/>
            <person name="Hendrix R.W."/>
            <person name="Hatfull G.F."/>
        </authorList>
    </citation>
    <scope>NUCLEOTIDE SEQUENCE [LARGE SCALE GENOMIC DNA]</scope>
</reference>
<sequence>MKDEMTTSDVPADPAIDPDLAPPEPRRVVGELVETEPQEHEDPEVTELTDEERSSFVSLLTCGKHSKKITVMGHPVVIQTLKTGDEMRVGLFTKKYLESQMGFQRAYQVAVCAAGIREIQGKPLFRELREVTDEDEIFDKNVEAVMELYPIVITQIYQAIMDLEREYAQLAVKLGKTVRLDASTELEIRLAYKQGLLTQPSLNRYQRWALRYAIFMDRRLQLQDTEDMLQRQTWYLEPKRYHDLFLAGAFEPEPIAVAGRDMEEVVDDLDEVDAYFARLEGSQSMSGAQLFAALDEPDEEGWM</sequence>
<proteinExistence type="predicted"/>
<accession>A0A068CDT6</accession>
<dbReference type="Proteomes" id="UP000027390">
    <property type="component" value="Segment"/>
</dbReference>